<dbReference type="GO" id="GO:0005886">
    <property type="term" value="C:plasma membrane"/>
    <property type="evidence" value="ECO:0007669"/>
    <property type="project" value="UniProtKB-SubCell"/>
</dbReference>
<dbReference type="PANTHER" id="PTHR34697:SF2">
    <property type="entry name" value="PHOSPHATIDYLGLYCEROL LYSYLTRANSFERASE"/>
    <property type="match status" value="1"/>
</dbReference>
<dbReference type="InterPro" id="IPR024320">
    <property type="entry name" value="LPG_synthase_C"/>
</dbReference>
<evidence type="ECO:0000256" key="1">
    <source>
        <dbReference type="ARBA" id="ARBA00004651"/>
    </source>
</evidence>
<reference evidence="9 10" key="1">
    <citation type="journal article" date="2019" name="Microorganisms">
        <title>Systematic Affiliation and Genome Analysis of Subtercola vilae DB165(T) with Particular Emphasis on Cold Adaptation of an Isolate from a High-Altitude Cold Volcano Lake.</title>
        <authorList>
            <person name="Villalobos A.S."/>
            <person name="Wiese J."/>
            <person name="Imhoff J.F."/>
            <person name="Dorador C."/>
            <person name="Keller A."/>
            <person name="Hentschel U."/>
        </authorList>
    </citation>
    <scope>NUCLEOTIDE SEQUENCE [LARGE SCALE GENOMIC DNA]</scope>
    <source>
        <strain evidence="9 10">DB165</strain>
    </source>
</reference>
<dbReference type="GO" id="GO:0016755">
    <property type="term" value="F:aminoacyltransferase activity"/>
    <property type="evidence" value="ECO:0007669"/>
    <property type="project" value="TreeGrafter"/>
</dbReference>
<proteinExistence type="predicted"/>
<comment type="caution">
    <text evidence="9">The sequence shown here is derived from an EMBL/GenBank/DDBJ whole genome shotgun (WGS) entry which is preliminary data.</text>
</comment>
<feature type="transmembrane region" description="Helical" evidence="7">
    <location>
        <begin position="56"/>
        <end position="84"/>
    </location>
</feature>
<dbReference type="GO" id="GO:0055091">
    <property type="term" value="P:phospholipid homeostasis"/>
    <property type="evidence" value="ECO:0007669"/>
    <property type="project" value="TreeGrafter"/>
</dbReference>
<feature type="region of interest" description="Disordered" evidence="6">
    <location>
        <begin position="210"/>
        <end position="237"/>
    </location>
</feature>
<feature type="transmembrane region" description="Helical" evidence="7">
    <location>
        <begin position="181"/>
        <end position="199"/>
    </location>
</feature>
<protein>
    <submittedName>
        <fullName evidence="9">DUF2156 domain-containing protein</fullName>
    </submittedName>
</protein>
<evidence type="ECO:0000256" key="7">
    <source>
        <dbReference type="SAM" id="Phobius"/>
    </source>
</evidence>
<name>A0A4T2C709_9MICO</name>
<evidence type="ECO:0000259" key="8">
    <source>
        <dbReference type="Pfam" id="PF09924"/>
    </source>
</evidence>
<evidence type="ECO:0000256" key="2">
    <source>
        <dbReference type="ARBA" id="ARBA00022475"/>
    </source>
</evidence>
<gene>
    <name evidence="9" type="ORF">D4765_03945</name>
</gene>
<feature type="transmembrane region" description="Helical" evidence="7">
    <location>
        <begin position="96"/>
        <end position="122"/>
    </location>
</feature>
<feature type="transmembrane region" description="Helical" evidence="7">
    <location>
        <begin position="134"/>
        <end position="152"/>
    </location>
</feature>
<dbReference type="PANTHER" id="PTHR34697">
    <property type="entry name" value="PHOSPHATIDYLGLYCEROL LYSYLTRANSFERASE"/>
    <property type="match status" value="1"/>
</dbReference>
<keyword evidence="10" id="KW-1185">Reference proteome</keyword>
<evidence type="ECO:0000256" key="6">
    <source>
        <dbReference type="SAM" id="MobiDB-lite"/>
    </source>
</evidence>
<evidence type="ECO:0000313" key="10">
    <source>
        <dbReference type="Proteomes" id="UP000306192"/>
    </source>
</evidence>
<feature type="domain" description="Phosphatidylglycerol lysyltransferase C-terminal" evidence="8">
    <location>
        <begin position="536"/>
        <end position="831"/>
    </location>
</feature>
<dbReference type="InterPro" id="IPR051211">
    <property type="entry name" value="PG_lysyltransferase"/>
</dbReference>
<evidence type="ECO:0000256" key="3">
    <source>
        <dbReference type="ARBA" id="ARBA00022692"/>
    </source>
</evidence>
<keyword evidence="4 7" id="KW-1133">Transmembrane helix</keyword>
<keyword evidence="5 7" id="KW-0472">Membrane</keyword>
<feature type="transmembrane region" description="Helical" evidence="7">
    <location>
        <begin position="351"/>
        <end position="371"/>
    </location>
</feature>
<dbReference type="InterPro" id="IPR016181">
    <property type="entry name" value="Acyl_CoA_acyltransferase"/>
</dbReference>
<feature type="transmembrane region" description="Helical" evidence="7">
    <location>
        <begin position="391"/>
        <end position="413"/>
    </location>
</feature>
<dbReference type="AlphaFoldDB" id="A0A4T2C709"/>
<feature type="transmembrane region" description="Helical" evidence="7">
    <location>
        <begin position="246"/>
        <end position="268"/>
    </location>
</feature>
<organism evidence="9 10">
    <name type="scientific">Subtercola vilae</name>
    <dbReference type="NCBI Taxonomy" id="2056433"/>
    <lineage>
        <taxon>Bacteria</taxon>
        <taxon>Bacillati</taxon>
        <taxon>Actinomycetota</taxon>
        <taxon>Actinomycetes</taxon>
        <taxon>Micrococcales</taxon>
        <taxon>Microbacteriaceae</taxon>
        <taxon>Subtercola</taxon>
    </lineage>
</organism>
<feature type="transmembrane region" description="Helical" evidence="7">
    <location>
        <begin position="323"/>
        <end position="344"/>
    </location>
</feature>
<feature type="transmembrane region" description="Helical" evidence="7">
    <location>
        <begin position="159"/>
        <end position="175"/>
    </location>
</feature>
<evidence type="ECO:0000313" key="9">
    <source>
        <dbReference type="EMBL" id="TIH39920.1"/>
    </source>
</evidence>
<dbReference type="Pfam" id="PF09924">
    <property type="entry name" value="LPG_synthase_C"/>
    <property type="match status" value="1"/>
</dbReference>
<keyword evidence="3 7" id="KW-0812">Transmembrane</keyword>
<sequence>MRAVGAWARSIPFTWVIAGVAVVVGVLQVLFHASLAKLFDNMLSLSFDSVVSQHHWFASLTSVLFAPRALNILVVVPIILIVLGTAERLMGTWRAVLAYVVVAVLGGTLGLALQGAALWLNIGVAQQVRGHSTIDPLIPIVGTIMVASAFATPLLRRRIRVIGFAALLMFVLYSGQPSDLYRTLSAVVGVFLGVLMQHLRARRLLARSPDAPQTAPFAPRRAAGDRGSGRASRVLRRSSHREQRSLLAAIVAITAVGPLITIIAPNGFGPLQPLGLLFSQTLMTNQGIRQSIAGANGLVPFCEVTSYSDACADAFALSRLDGLGPVLVTLLPLVVLLIAALGVVRGRRVALWLAVAVNVFLSILGIIYYGVFPAVGANSFFDLSNGQFDQYSVSVIISVAVPLMVAALLLVNLRILPRETRAGAVWSFFMTVAVAFVVISAIYLVIAFAMRAQFSPVVSFTDLLADLPERFMPVGFLSLERVDVFPLGGGAQFVYEWVGPLFWFVVCVAAILSISHITLGSTVSQGARIRSLLYEGASGSLSWMTTWSGHQYWFSEHSTAAVAYRVINGVAIATGEPLGAPDDRVPAIAEFAEFCTNHGWTPVFYAVSGTLQPVFDELHWSMMQIAEEAVIDVATFSLEGKKMQDVRTSINKAVKLGVRAEFTSYARLSAAHVNQIREISEGWVAEKNLPEMGFTLGGIDELTDPDVRLMLAIDADENVLGVTSWLPTYRRGVVVGYSLDFMRRGSNTMNGVMEFTLAESIRAAREQGLEFISLSAAPLAQSESQRPGGEGSAAVVLGILGRALEPVYGFQSLLAFKQKFRPERVPLYLAYGDPLSLPAVGVSLARAYVPTFSARHAIGFLTRG</sequence>
<keyword evidence="2" id="KW-1003">Cell membrane</keyword>
<dbReference type="Proteomes" id="UP000306192">
    <property type="component" value="Unassembled WGS sequence"/>
</dbReference>
<comment type="subcellular location">
    <subcellularLocation>
        <location evidence="1">Cell membrane</location>
        <topology evidence="1">Multi-pass membrane protein</topology>
    </subcellularLocation>
</comment>
<dbReference type="EMBL" id="QYRT01000005">
    <property type="protein sequence ID" value="TIH39920.1"/>
    <property type="molecule type" value="Genomic_DNA"/>
</dbReference>
<feature type="transmembrane region" description="Helical" evidence="7">
    <location>
        <begin position="425"/>
        <end position="450"/>
    </location>
</feature>
<accession>A0A4T2C709</accession>
<dbReference type="SUPFAM" id="SSF55729">
    <property type="entry name" value="Acyl-CoA N-acyltransferases (Nat)"/>
    <property type="match status" value="1"/>
</dbReference>
<evidence type="ECO:0000256" key="4">
    <source>
        <dbReference type="ARBA" id="ARBA00022989"/>
    </source>
</evidence>
<evidence type="ECO:0000256" key="5">
    <source>
        <dbReference type="ARBA" id="ARBA00023136"/>
    </source>
</evidence>
<feature type="transmembrane region" description="Helical" evidence="7">
    <location>
        <begin position="12"/>
        <end position="36"/>
    </location>
</feature>
<feature type="transmembrane region" description="Helical" evidence="7">
    <location>
        <begin position="501"/>
        <end position="523"/>
    </location>
</feature>